<dbReference type="AlphaFoldDB" id="A0A291QJ54"/>
<name>A0A291QJ54_9ACTN</name>
<dbReference type="Proteomes" id="UP000221011">
    <property type="component" value="Chromosome"/>
</dbReference>
<dbReference type="EMBL" id="CP022685">
    <property type="protein sequence ID" value="ATL31514.1"/>
    <property type="molecule type" value="Genomic_DNA"/>
</dbReference>
<evidence type="ECO:0000313" key="2">
    <source>
        <dbReference type="Proteomes" id="UP000221011"/>
    </source>
</evidence>
<keyword evidence="2" id="KW-1185">Reference proteome</keyword>
<dbReference type="KEGG" id="sfk:KY5_6496c"/>
<organism evidence="1 2">
    <name type="scientific">Streptomyces formicae</name>
    <dbReference type="NCBI Taxonomy" id="1616117"/>
    <lineage>
        <taxon>Bacteria</taxon>
        <taxon>Bacillati</taxon>
        <taxon>Actinomycetota</taxon>
        <taxon>Actinomycetes</taxon>
        <taxon>Kitasatosporales</taxon>
        <taxon>Streptomycetaceae</taxon>
        <taxon>Streptomyces</taxon>
    </lineage>
</organism>
<reference evidence="1 2" key="1">
    <citation type="submission" date="2017-08" db="EMBL/GenBank/DDBJ databases">
        <title>Complete Genome Sequence of Streptomyces formicae KY5, the formicamycin producer.</title>
        <authorList>
            <person name="Holmes N.A."/>
            <person name="Devine R."/>
            <person name="Qin Z."/>
            <person name="Seipke R.F."/>
            <person name="Wilkinson B."/>
            <person name="Hutchings M.I."/>
        </authorList>
    </citation>
    <scope>NUCLEOTIDE SEQUENCE [LARGE SCALE GENOMIC DNA]</scope>
    <source>
        <strain evidence="1 2">KY5</strain>
    </source>
</reference>
<evidence type="ECO:0000313" key="1">
    <source>
        <dbReference type="EMBL" id="ATL31514.1"/>
    </source>
</evidence>
<sequence length="104" mass="10970">MVVEDVFIGFRGPVAEGDVHAETGGKGPVDVGVGTFLAAVPLTAPFLPGRRVPVVEVVPGPAPELFALPLRYRSPPLTWIIGHLRLVGVIRELRHLGACASRTG</sequence>
<gene>
    <name evidence="1" type="ORF">KY5_6496c</name>
</gene>
<protein>
    <submittedName>
        <fullName evidence="1">Uncharacterized protein</fullName>
    </submittedName>
</protein>
<accession>A0A291QJ54</accession>
<proteinExistence type="predicted"/>